<evidence type="ECO:0000256" key="13">
    <source>
        <dbReference type="ARBA" id="ARBA00023295"/>
    </source>
</evidence>
<dbReference type="GO" id="GO:0032357">
    <property type="term" value="F:oxidized purine DNA binding"/>
    <property type="evidence" value="ECO:0007669"/>
    <property type="project" value="TreeGrafter"/>
</dbReference>
<dbReference type="OMA" id="QQTRMET"/>
<sequence length="509" mass="56636">MGKRRRVESDDEFFQDEGDSDYGSSVKKRKAVPRKQLATVAEPSNAEYLNDHSKSQHVIGNADEICDALLRWYSGVHATRGMPWRKEYDPNLGPEDRAQRAYEVLVSEFMLQQTQVATVIPYFKSWMSKFPTIYDLAAATIDEVNAMWKGLGYYKRASRLLSGSQIAVAKYKGLLPNNARDLEAHIPGVGRYTAGAVCSIAYGERAPVVDGNVHRLLSRLLALHASPKAATTLNILWAAATALVQTENRGKAQESDDSMVRNRYPGDINQALIELGSTVCKVRAPDCEQCPLKSQCAAYQSEVKLVPLQQDIEDLCTLCDPRLERGVAAYPMKAERKKPRVEIDLVNVVEWRSKSDPGNRQFLLVRRPSEGLLAGLYEFPTEANVSGTLSDARIVEILRAQLSALFQSPIRVPGSTDIEQSDPSCAIVKIQPAGDVIHVFSHIRKTYRVQWVIIEGGDEPPETVQPQGPSHGRAKARMWKSMNEISISNVGKSTSKIWDQVKTLWEIAS</sequence>
<dbReference type="GO" id="GO:0051539">
    <property type="term" value="F:4 iron, 4 sulfur cluster binding"/>
    <property type="evidence" value="ECO:0007669"/>
    <property type="project" value="UniProtKB-KW"/>
</dbReference>
<gene>
    <name evidence="16" type="ORF">ARMGADRAFT_1050570</name>
</gene>
<dbReference type="InterPro" id="IPR003265">
    <property type="entry name" value="HhH-GPD_domain"/>
</dbReference>
<feature type="region of interest" description="Disordered" evidence="14">
    <location>
        <begin position="1"/>
        <end position="29"/>
    </location>
</feature>
<dbReference type="SUPFAM" id="SSF55811">
    <property type="entry name" value="Nudix"/>
    <property type="match status" value="1"/>
</dbReference>
<dbReference type="InterPro" id="IPR015797">
    <property type="entry name" value="NUDIX_hydrolase-like_dom_sf"/>
</dbReference>
<evidence type="ECO:0000256" key="4">
    <source>
        <dbReference type="ARBA" id="ARBA00012045"/>
    </source>
</evidence>
<dbReference type="STRING" id="47427.A0A2H3EJR6"/>
<feature type="compositionally biased region" description="Acidic residues" evidence="14">
    <location>
        <begin position="9"/>
        <end position="20"/>
    </location>
</feature>
<dbReference type="GO" id="GO:0006298">
    <property type="term" value="P:mismatch repair"/>
    <property type="evidence" value="ECO:0007669"/>
    <property type="project" value="TreeGrafter"/>
</dbReference>
<dbReference type="PANTHER" id="PTHR42944:SF1">
    <property type="entry name" value="ADENINE DNA GLYCOSYLASE"/>
    <property type="match status" value="1"/>
</dbReference>
<dbReference type="AlphaFoldDB" id="A0A2H3EJR6"/>
<dbReference type="SUPFAM" id="SSF48150">
    <property type="entry name" value="DNA-glycosylase"/>
    <property type="match status" value="1"/>
</dbReference>
<dbReference type="OrthoDB" id="10248838at2759"/>
<dbReference type="PROSITE" id="PS01155">
    <property type="entry name" value="ENDONUCLEASE_III_2"/>
    <property type="match status" value="1"/>
</dbReference>
<evidence type="ECO:0000256" key="12">
    <source>
        <dbReference type="ARBA" id="ARBA00023204"/>
    </source>
</evidence>
<name>A0A2H3EJR6_ARMGA</name>
<dbReference type="Gene3D" id="1.10.1670.10">
    <property type="entry name" value="Helix-hairpin-Helix base-excision DNA repair enzymes (C-terminal)"/>
    <property type="match status" value="1"/>
</dbReference>
<evidence type="ECO:0000313" key="16">
    <source>
        <dbReference type="EMBL" id="PBL00334.1"/>
    </source>
</evidence>
<reference evidence="17" key="1">
    <citation type="journal article" date="2017" name="Nat. Ecol. Evol.">
        <title>Genome expansion and lineage-specific genetic innovations in the forest pathogenic fungi Armillaria.</title>
        <authorList>
            <person name="Sipos G."/>
            <person name="Prasanna A.N."/>
            <person name="Walter M.C."/>
            <person name="O'Connor E."/>
            <person name="Balint B."/>
            <person name="Krizsan K."/>
            <person name="Kiss B."/>
            <person name="Hess J."/>
            <person name="Varga T."/>
            <person name="Slot J."/>
            <person name="Riley R."/>
            <person name="Boka B."/>
            <person name="Rigling D."/>
            <person name="Barry K."/>
            <person name="Lee J."/>
            <person name="Mihaltcheva S."/>
            <person name="LaButti K."/>
            <person name="Lipzen A."/>
            <person name="Waldron R."/>
            <person name="Moloney N.M."/>
            <person name="Sperisen C."/>
            <person name="Kredics L."/>
            <person name="Vagvoelgyi C."/>
            <person name="Patrignani A."/>
            <person name="Fitzpatrick D."/>
            <person name="Nagy I."/>
            <person name="Doyle S."/>
            <person name="Anderson J.B."/>
            <person name="Grigoriev I.V."/>
            <person name="Gueldener U."/>
            <person name="Muensterkoetter M."/>
            <person name="Nagy L.G."/>
        </authorList>
    </citation>
    <scope>NUCLEOTIDE SEQUENCE [LARGE SCALE GENOMIC DNA]</scope>
    <source>
        <strain evidence="17">Ar21-2</strain>
    </source>
</reference>
<dbReference type="GO" id="GO:0000701">
    <property type="term" value="F:purine-specific mismatch base pair DNA N-glycosylase activity"/>
    <property type="evidence" value="ECO:0007669"/>
    <property type="project" value="UniProtKB-EC"/>
</dbReference>
<dbReference type="InterPro" id="IPR023170">
    <property type="entry name" value="HhH_base_excis_C"/>
</dbReference>
<dbReference type="InParanoid" id="A0A2H3EJR6"/>
<dbReference type="Proteomes" id="UP000217790">
    <property type="component" value="Unassembled WGS sequence"/>
</dbReference>
<keyword evidence="9" id="KW-0378">Hydrolase</keyword>
<accession>A0A2H3EJR6</accession>
<evidence type="ECO:0000256" key="8">
    <source>
        <dbReference type="ARBA" id="ARBA00022763"/>
    </source>
</evidence>
<keyword evidence="13" id="KW-0326">Glycosidase</keyword>
<protein>
    <recommendedName>
        <fullName evidence="5">Adenine DNA glycosylase</fullName>
        <ecNumber evidence="4">3.2.2.31</ecNumber>
    </recommendedName>
</protein>
<keyword evidence="12" id="KW-0234">DNA repair</keyword>
<dbReference type="InterPro" id="IPR004036">
    <property type="entry name" value="Endonuclease-III-like_CS2"/>
</dbReference>
<comment type="similarity">
    <text evidence="3">Belongs to the Nth/MutY family.</text>
</comment>
<keyword evidence="17" id="KW-1185">Reference proteome</keyword>
<dbReference type="GO" id="GO:0035485">
    <property type="term" value="F:adenine/guanine mispair binding"/>
    <property type="evidence" value="ECO:0007669"/>
    <property type="project" value="TreeGrafter"/>
</dbReference>
<feature type="domain" description="HhH-GPD" evidence="15">
    <location>
        <begin position="110"/>
        <end position="278"/>
    </location>
</feature>
<evidence type="ECO:0000256" key="14">
    <source>
        <dbReference type="SAM" id="MobiDB-lite"/>
    </source>
</evidence>
<dbReference type="SMART" id="SM00478">
    <property type="entry name" value="ENDO3c"/>
    <property type="match status" value="1"/>
</dbReference>
<dbReference type="GO" id="GO:0034039">
    <property type="term" value="F:8-oxo-7,8-dihydroguanine DNA N-glycosylase activity"/>
    <property type="evidence" value="ECO:0007669"/>
    <property type="project" value="TreeGrafter"/>
</dbReference>
<dbReference type="InterPro" id="IPR044298">
    <property type="entry name" value="MIG/MutY"/>
</dbReference>
<evidence type="ECO:0000313" key="17">
    <source>
        <dbReference type="Proteomes" id="UP000217790"/>
    </source>
</evidence>
<dbReference type="FunFam" id="1.10.340.30:FF:000002">
    <property type="entry name" value="Adenine DNA glycosylase"/>
    <property type="match status" value="1"/>
</dbReference>
<dbReference type="CDD" id="cd00056">
    <property type="entry name" value="ENDO3c"/>
    <property type="match status" value="1"/>
</dbReference>
<comment type="cofactor">
    <cofactor evidence="2">
        <name>[4Fe-4S] cluster</name>
        <dbReference type="ChEBI" id="CHEBI:49883"/>
    </cofactor>
</comment>
<keyword evidence="6" id="KW-0004">4Fe-4S</keyword>
<dbReference type="Gene3D" id="3.90.79.10">
    <property type="entry name" value="Nucleoside Triphosphate Pyrophosphohydrolase"/>
    <property type="match status" value="1"/>
</dbReference>
<evidence type="ECO:0000256" key="7">
    <source>
        <dbReference type="ARBA" id="ARBA00022723"/>
    </source>
</evidence>
<dbReference type="GO" id="GO:0046872">
    <property type="term" value="F:metal ion binding"/>
    <property type="evidence" value="ECO:0007669"/>
    <property type="project" value="UniProtKB-KW"/>
</dbReference>
<keyword evidence="10" id="KW-0408">Iron</keyword>
<dbReference type="EC" id="3.2.2.31" evidence="4"/>
<evidence type="ECO:0000256" key="9">
    <source>
        <dbReference type="ARBA" id="ARBA00022801"/>
    </source>
</evidence>
<dbReference type="InterPro" id="IPR011257">
    <property type="entry name" value="DNA_glycosylase"/>
</dbReference>
<evidence type="ECO:0000256" key="5">
    <source>
        <dbReference type="ARBA" id="ARBA00022023"/>
    </source>
</evidence>
<evidence type="ECO:0000256" key="6">
    <source>
        <dbReference type="ARBA" id="ARBA00022485"/>
    </source>
</evidence>
<keyword evidence="7" id="KW-0479">Metal-binding</keyword>
<evidence type="ECO:0000256" key="2">
    <source>
        <dbReference type="ARBA" id="ARBA00001966"/>
    </source>
</evidence>
<proteinExistence type="inferred from homology"/>
<dbReference type="Pfam" id="PF00730">
    <property type="entry name" value="HhH-GPD"/>
    <property type="match status" value="1"/>
</dbReference>
<evidence type="ECO:0000256" key="1">
    <source>
        <dbReference type="ARBA" id="ARBA00000843"/>
    </source>
</evidence>
<dbReference type="PANTHER" id="PTHR42944">
    <property type="entry name" value="ADENINE DNA GLYCOSYLASE"/>
    <property type="match status" value="1"/>
</dbReference>
<dbReference type="EMBL" id="KZ293646">
    <property type="protein sequence ID" value="PBL00334.1"/>
    <property type="molecule type" value="Genomic_DNA"/>
</dbReference>
<evidence type="ECO:0000256" key="11">
    <source>
        <dbReference type="ARBA" id="ARBA00023014"/>
    </source>
</evidence>
<dbReference type="FunCoup" id="A0A2H3EJR6">
    <property type="interactions" value="320"/>
</dbReference>
<dbReference type="GO" id="GO:0005634">
    <property type="term" value="C:nucleus"/>
    <property type="evidence" value="ECO:0007669"/>
    <property type="project" value="TreeGrafter"/>
</dbReference>
<organism evidence="16 17">
    <name type="scientific">Armillaria gallica</name>
    <name type="common">Bulbous honey fungus</name>
    <name type="synonym">Armillaria bulbosa</name>
    <dbReference type="NCBI Taxonomy" id="47427"/>
    <lineage>
        <taxon>Eukaryota</taxon>
        <taxon>Fungi</taxon>
        <taxon>Dikarya</taxon>
        <taxon>Basidiomycota</taxon>
        <taxon>Agaricomycotina</taxon>
        <taxon>Agaricomycetes</taxon>
        <taxon>Agaricomycetidae</taxon>
        <taxon>Agaricales</taxon>
        <taxon>Marasmiineae</taxon>
        <taxon>Physalacriaceae</taxon>
        <taxon>Armillaria</taxon>
    </lineage>
</organism>
<evidence type="ECO:0000259" key="15">
    <source>
        <dbReference type="SMART" id="SM00478"/>
    </source>
</evidence>
<evidence type="ECO:0000256" key="10">
    <source>
        <dbReference type="ARBA" id="ARBA00023004"/>
    </source>
</evidence>
<dbReference type="GO" id="GO:0006285">
    <property type="term" value="P:base-excision repair, AP site formation"/>
    <property type="evidence" value="ECO:0007669"/>
    <property type="project" value="UniProtKB-ARBA"/>
</dbReference>
<keyword evidence="11" id="KW-0411">Iron-sulfur</keyword>
<dbReference type="Gene3D" id="1.10.340.30">
    <property type="entry name" value="Hypothetical protein, domain 2"/>
    <property type="match status" value="1"/>
</dbReference>
<keyword evidence="8" id="KW-0227">DNA damage</keyword>
<evidence type="ECO:0000256" key="3">
    <source>
        <dbReference type="ARBA" id="ARBA00008343"/>
    </source>
</evidence>
<comment type="catalytic activity">
    <reaction evidence="1">
        <text>Hydrolyzes free adenine bases from 7,8-dihydro-8-oxoguanine:adenine mismatched double-stranded DNA, leaving an apurinic site.</text>
        <dbReference type="EC" id="3.2.2.31"/>
    </reaction>
</comment>